<dbReference type="InterPro" id="IPR049449">
    <property type="entry name" value="TesB_ACOT8-like_N"/>
</dbReference>
<reference evidence="4 5" key="1">
    <citation type="submission" date="2016-09" db="EMBL/GenBank/DDBJ databases">
        <title>Pseudonocardia autotrophica DSM535, a candidate organism with high potential of specific P450 cytochromes.</title>
        <authorList>
            <person name="Grumaz C."/>
            <person name="Vainshtein Y."/>
            <person name="Kirstahler P."/>
            <person name="Sohn K."/>
        </authorList>
    </citation>
    <scope>NUCLEOTIDE SEQUENCE [LARGE SCALE GENOMIC DNA]</scope>
    <source>
        <strain evidence="4 5">DSM 535</strain>
    </source>
</reference>
<dbReference type="Pfam" id="PF13622">
    <property type="entry name" value="4HBT_3"/>
    <property type="match status" value="1"/>
</dbReference>
<protein>
    <submittedName>
        <fullName evidence="4">Thioesterase superfamily protein</fullName>
    </submittedName>
</protein>
<dbReference type="EMBL" id="MIGB01000031">
    <property type="protein sequence ID" value="OSY37267.1"/>
    <property type="molecule type" value="Genomic_DNA"/>
</dbReference>
<dbReference type="SUPFAM" id="SSF54637">
    <property type="entry name" value="Thioesterase/thiol ester dehydrase-isomerase"/>
    <property type="match status" value="2"/>
</dbReference>
<dbReference type="Gene3D" id="3.10.129.10">
    <property type="entry name" value="Hotdog Thioesterase"/>
    <property type="match status" value="2"/>
</dbReference>
<feature type="domain" description="Acyl-CoA thioesterase-like N-terminal HotDog" evidence="2">
    <location>
        <begin position="244"/>
        <end position="320"/>
    </location>
</feature>
<sequence>MTGPASTSTTTRERMRRAPVETGLGMAPDPASTREDIRLRLPLHDGVRDAGGRVLPLLPALLADSGIGYLVFSTGKLTAGAPTVELRLDLAATPAPHAAWLTAGLTLLHLDDEIGVGRAEIRDDTGVLVAHAVVSMAVTGVPDRPGGLARAGGPIDPSAGGSRDGAAGTGLGTSNGLGAATATATATATDTATATATDTDTDTDTDFRSALPPFDPQRLRPDRLEFDGADAVFTPGPSTVNLNGTTHGAVLSGFAAAAQAAHLGEPAARPLSLTVEFLRPVHVDVALRARTTTVRDGRRFWAMRTELLLPDGRAAVRATGSGLRPGS</sequence>
<dbReference type="InterPro" id="IPR029069">
    <property type="entry name" value="HotDog_dom_sf"/>
</dbReference>
<evidence type="ECO:0000313" key="5">
    <source>
        <dbReference type="Proteomes" id="UP000194360"/>
    </source>
</evidence>
<dbReference type="STRING" id="2074.BG845_04778"/>
<dbReference type="OrthoDB" id="3570884at2"/>
<feature type="compositionally biased region" description="Low complexity" evidence="1">
    <location>
        <begin position="1"/>
        <end position="10"/>
    </location>
</feature>
<evidence type="ECO:0000259" key="2">
    <source>
        <dbReference type="Pfam" id="PF13622"/>
    </source>
</evidence>
<evidence type="ECO:0000313" key="4">
    <source>
        <dbReference type="EMBL" id="OSY37267.1"/>
    </source>
</evidence>
<dbReference type="Proteomes" id="UP000194360">
    <property type="component" value="Unassembled WGS sequence"/>
</dbReference>
<dbReference type="InterPro" id="IPR049450">
    <property type="entry name" value="ACOT8-like_C"/>
</dbReference>
<accession>A0A1Y2MRC2</accession>
<evidence type="ECO:0000256" key="1">
    <source>
        <dbReference type="SAM" id="MobiDB-lite"/>
    </source>
</evidence>
<feature type="region of interest" description="Disordered" evidence="1">
    <location>
        <begin position="143"/>
        <end position="173"/>
    </location>
</feature>
<name>A0A1Y2MRC2_PSEAH</name>
<feature type="region of interest" description="Disordered" evidence="1">
    <location>
        <begin position="1"/>
        <end position="31"/>
    </location>
</feature>
<dbReference type="RefSeq" id="WP_085914944.1">
    <property type="nucleotide sequence ID" value="NZ_AP018920.1"/>
</dbReference>
<feature type="domain" description="Acyl-CoA thioesterase-like C-terminal" evidence="3">
    <location>
        <begin position="34"/>
        <end position="132"/>
    </location>
</feature>
<dbReference type="CDD" id="cd03440">
    <property type="entry name" value="hot_dog"/>
    <property type="match status" value="1"/>
</dbReference>
<feature type="compositionally biased region" description="Low complexity" evidence="1">
    <location>
        <begin position="186"/>
        <end position="198"/>
    </location>
</feature>
<dbReference type="Pfam" id="PF20789">
    <property type="entry name" value="4HBT_3C"/>
    <property type="match status" value="1"/>
</dbReference>
<comment type="caution">
    <text evidence="4">The sequence shown here is derived from an EMBL/GenBank/DDBJ whole genome shotgun (WGS) entry which is preliminary data.</text>
</comment>
<evidence type="ECO:0000259" key="3">
    <source>
        <dbReference type="Pfam" id="PF20789"/>
    </source>
</evidence>
<dbReference type="AlphaFoldDB" id="A0A1Y2MRC2"/>
<keyword evidence="5" id="KW-1185">Reference proteome</keyword>
<gene>
    <name evidence="4" type="ORF">BG845_04778</name>
</gene>
<proteinExistence type="predicted"/>
<feature type="region of interest" description="Disordered" evidence="1">
    <location>
        <begin position="186"/>
        <end position="220"/>
    </location>
</feature>
<organism evidence="4 5">
    <name type="scientific">Pseudonocardia autotrophica</name>
    <name type="common">Amycolata autotrophica</name>
    <name type="synonym">Nocardia autotrophica</name>
    <dbReference type="NCBI Taxonomy" id="2074"/>
    <lineage>
        <taxon>Bacteria</taxon>
        <taxon>Bacillati</taxon>
        <taxon>Actinomycetota</taxon>
        <taxon>Actinomycetes</taxon>
        <taxon>Pseudonocardiales</taxon>
        <taxon>Pseudonocardiaceae</taxon>
        <taxon>Pseudonocardia</taxon>
    </lineage>
</organism>